<accession>T1BGB0</accession>
<reference evidence="1" key="1">
    <citation type="submission" date="2013-08" db="EMBL/GenBank/DDBJ databases">
        <authorList>
            <person name="Mendez C."/>
            <person name="Richter M."/>
            <person name="Ferrer M."/>
            <person name="Sanchez J."/>
        </authorList>
    </citation>
    <scope>NUCLEOTIDE SEQUENCE</scope>
</reference>
<gene>
    <name evidence="1" type="ORF">B1A_12471</name>
</gene>
<dbReference type="AlphaFoldDB" id="T1BGB0"/>
<dbReference type="SUPFAM" id="SSF82171">
    <property type="entry name" value="DPP6 N-terminal domain-like"/>
    <property type="match status" value="1"/>
</dbReference>
<dbReference type="EMBL" id="AUZX01009061">
    <property type="protein sequence ID" value="EQD53180.1"/>
    <property type="molecule type" value="Genomic_DNA"/>
</dbReference>
<feature type="non-terminal residue" evidence="1">
    <location>
        <position position="1"/>
    </location>
</feature>
<proteinExistence type="predicted"/>
<dbReference type="Gene3D" id="2.120.10.30">
    <property type="entry name" value="TolB, C-terminal domain"/>
    <property type="match status" value="1"/>
</dbReference>
<sequence>CTREKLNAREANKASGRVYDKLFVRHWEAWADGRRNQLFLFTLGADGKASGTPALLTRGIDGDVPSKPFGDDSEYVFSPDGRTLYFNARIARHDEPWSTNFDIYRVAIEGDAAPENLTPGNPAWDGYPL</sequence>
<feature type="non-terminal residue" evidence="1">
    <location>
        <position position="129"/>
    </location>
</feature>
<dbReference type="Pfam" id="PF07676">
    <property type="entry name" value="PD40"/>
    <property type="match status" value="1"/>
</dbReference>
<name>T1BGB0_9ZZZZ</name>
<organism evidence="1">
    <name type="scientific">mine drainage metagenome</name>
    <dbReference type="NCBI Taxonomy" id="410659"/>
    <lineage>
        <taxon>unclassified sequences</taxon>
        <taxon>metagenomes</taxon>
        <taxon>ecological metagenomes</taxon>
    </lineage>
</organism>
<dbReference type="InterPro" id="IPR011042">
    <property type="entry name" value="6-blade_b-propeller_TolB-like"/>
</dbReference>
<dbReference type="InterPro" id="IPR011659">
    <property type="entry name" value="WD40"/>
</dbReference>
<reference evidence="1" key="2">
    <citation type="journal article" date="2014" name="ISME J.">
        <title>Microbial stratification in low pH oxic and suboxic macroscopic growths along an acid mine drainage.</title>
        <authorList>
            <person name="Mendez-Garcia C."/>
            <person name="Mesa V."/>
            <person name="Sprenger R.R."/>
            <person name="Richter M."/>
            <person name="Diez M.S."/>
            <person name="Solano J."/>
            <person name="Bargiela R."/>
            <person name="Golyshina O.V."/>
            <person name="Manteca A."/>
            <person name="Ramos J.L."/>
            <person name="Gallego J.R."/>
            <person name="Llorente I."/>
            <person name="Martins Dos Santos V.A."/>
            <person name="Jensen O.N."/>
            <person name="Pelaez A.I."/>
            <person name="Sanchez J."/>
            <person name="Ferrer M."/>
        </authorList>
    </citation>
    <scope>NUCLEOTIDE SEQUENCE</scope>
</reference>
<evidence type="ECO:0000313" key="1">
    <source>
        <dbReference type="EMBL" id="EQD53180.1"/>
    </source>
</evidence>
<comment type="caution">
    <text evidence="1">The sequence shown here is derived from an EMBL/GenBank/DDBJ whole genome shotgun (WGS) entry which is preliminary data.</text>
</comment>
<protein>
    <submittedName>
        <fullName evidence="1">Peptidase S9 prolyl oligopeptidase active site domain protein</fullName>
    </submittedName>
</protein>